<evidence type="ECO:0000256" key="1">
    <source>
        <dbReference type="SAM" id="SignalP"/>
    </source>
</evidence>
<accession>A0ABW5YYC7</accession>
<name>A0ABW5YYC7_9SPHI</name>
<dbReference type="RefSeq" id="WP_380921795.1">
    <property type="nucleotide sequence ID" value="NZ_JBHUPE010000005.1"/>
</dbReference>
<evidence type="ECO:0000313" key="3">
    <source>
        <dbReference type="Proteomes" id="UP001597509"/>
    </source>
</evidence>
<comment type="caution">
    <text evidence="2">The sequence shown here is derived from an EMBL/GenBank/DDBJ whole genome shotgun (WGS) entry which is preliminary data.</text>
</comment>
<dbReference type="PANTHER" id="PTHR37833:SF1">
    <property type="entry name" value="SIGNAL PEPTIDE PROTEIN"/>
    <property type="match status" value="1"/>
</dbReference>
<keyword evidence="3" id="KW-1185">Reference proteome</keyword>
<dbReference type="Pfam" id="PF07610">
    <property type="entry name" value="DUF1573"/>
    <property type="match status" value="1"/>
</dbReference>
<dbReference type="EMBL" id="JBHUPE010000005">
    <property type="protein sequence ID" value="MFD2905246.1"/>
    <property type="molecule type" value="Genomic_DNA"/>
</dbReference>
<dbReference type="Proteomes" id="UP001597509">
    <property type="component" value="Unassembled WGS sequence"/>
</dbReference>
<dbReference type="PROSITE" id="PS51257">
    <property type="entry name" value="PROKAR_LIPOPROTEIN"/>
    <property type="match status" value="1"/>
</dbReference>
<keyword evidence="1" id="KW-0732">Signal</keyword>
<dbReference type="InterPro" id="IPR013783">
    <property type="entry name" value="Ig-like_fold"/>
</dbReference>
<dbReference type="PANTHER" id="PTHR37833">
    <property type="entry name" value="LIPOPROTEIN-RELATED"/>
    <property type="match status" value="1"/>
</dbReference>
<feature type="chain" id="PRO_5045498329" evidence="1">
    <location>
        <begin position="23"/>
        <end position="155"/>
    </location>
</feature>
<dbReference type="Gene3D" id="2.60.40.10">
    <property type="entry name" value="Immunoglobulins"/>
    <property type="match status" value="1"/>
</dbReference>
<feature type="signal peptide" evidence="1">
    <location>
        <begin position="1"/>
        <end position="22"/>
    </location>
</feature>
<evidence type="ECO:0000313" key="2">
    <source>
        <dbReference type="EMBL" id="MFD2905246.1"/>
    </source>
</evidence>
<dbReference type="InterPro" id="IPR011467">
    <property type="entry name" value="DUF1573"/>
</dbReference>
<protein>
    <submittedName>
        <fullName evidence="2">DUF1573 domain-containing protein</fullName>
    </submittedName>
</protein>
<gene>
    <name evidence="2" type="ORF">ACFS6I_14980</name>
</gene>
<sequence>MKKMNYSLLLAFGIWTLSSCGASNKSENTSSDSVNATADTSVNTEAAAGAIGTIEFAEPAFDFGQIKEGAEVTHTFTLKNTGNAPLIISEVRASCGCTQPEFSKSPVLPGKTSDIKVTFKSEGQVGKQQKIITIHSNASNGLTTVQLKGEVLAAK</sequence>
<reference evidence="3" key="1">
    <citation type="journal article" date="2019" name="Int. J. Syst. Evol. Microbiol.">
        <title>The Global Catalogue of Microorganisms (GCM) 10K type strain sequencing project: providing services to taxonomists for standard genome sequencing and annotation.</title>
        <authorList>
            <consortium name="The Broad Institute Genomics Platform"/>
            <consortium name="The Broad Institute Genome Sequencing Center for Infectious Disease"/>
            <person name="Wu L."/>
            <person name="Ma J."/>
        </authorList>
    </citation>
    <scope>NUCLEOTIDE SEQUENCE [LARGE SCALE GENOMIC DNA]</scope>
    <source>
        <strain evidence="3">KCTC 22209</strain>
    </source>
</reference>
<proteinExistence type="predicted"/>
<organism evidence="2 3">
    <name type="scientific">Sphingobacterium anhuiense</name>
    <dbReference type="NCBI Taxonomy" id="493780"/>
    <lineage>
        <taxon>Bacteria</taxon>
        <taxon>Pseudomonadati</taxon>
        <taxon>Bacteroidota</taxon>
        <taxon>Sphingobacteriia</taxon>
        <taxon>Sphingobacteriales</taxon>
        <taxon>Sphingobacteriaceae</taxon>
        <taxon>Sphingobacterium</taxon>
    </lineage>
</organism>